<evidence type="ECO:0000256" key="1">
    <source>
        <dbReference type="SAM" id="SignalP"/>
    </source>
</evidence>
<proteinExistence type="predicted"/>
<dbReference type="Proteomes" id="UP000028990">
    <property type="component" value="Unassembled WGS sequence"/>
</dbReference>
<gene>
    <name evidence="2" type="ORF">H920_07469</name>
</gene>
<dbReference type="EMBL" id="KN122320">
    <property type="protein sequence ID" value="KFO31175.1"/>
    <property type="molecule type" value="Genomic_DNA"/>
</dbReference>
<protein>
    <recommendedName>
        <fullName evidence="4">Secreted protein</fullName>
    </recommendedName>
</protein>
<organism evidence="2 3">
    <name type="scientific">Fukomys damarensis</name>
    <name type="common">Damaraland mole rat</name>
    <name type="synonym">Cryptomys damarensis</name>
    <dbReference type="NCBI Taxonomy" id="885580"/>
    <lineage>
        <taxon>Eukaryota</taxon>
        <taxon>Metazoa</taxon>
        <taxon>Chordata</taxon>
        <taxon>Craniata</taxon>
        <taxon>Vertebrata</taxon>
        <taxon>Euteleostomi</taxon>
        <taxon>Mammalia</taxon>
        <taxon>Eutheria</taxon>
        <taxon>Euarchontoglires</taxon>
        <taxon>Glires</taxon>
        <taxon>Rodentia</taxon>
        <taxon>Hystricomorpha</taxon>
        <taxon>Bathyergidae</taxon>
        <taxon>Fukomys</taxon>
    </lineage>
</organism>
<keyword evidence="1" id="KW-0732">Signal</keyword>
<sequence>MMLLMSCVAQLTAAGSSALGVKPKENVLALADVNTGIMWLARVILWESMACLAIGGREACPKELQQNQDPHSRDAWSQTVAEPRKIIILNDEDGGVVCSRERASLRFGVEQ</sequence>
<name>A0A091DLN3_FUKDA</name>
<feature type="chain" id="PRO_5001872143" description="Secreted protein" evidence="1">
    <location>
        <begin position="19"/>
        <end position="111"/>
    </location>
</feature>
<keyword evidence="3" id="KW-1185">Reference proteome</keyword>
<evidence type="ECO:0000313" key="2">
    <source>
        <dbReference type="EMBL" id="KFO31175.1"/>
    </source>
</evidence>
<accession>A0A091DLN3</accession>
<reference evidence="2 3" key="1">
    <citation type="submission" date="2013-11" db="EMBL/GenBank/DDBJ databases">
        <title>The Damaraland mole rat (Fukomys damarensis) genome and evolution of African mole rats.</title>
        <authorList>
            <person name="Gladyshev V.N."/>
            <person name="Fang X."/>
        </authorList>
    </citation>
    <scope>NUCLEOTIDE SEQUENCE [LARGE SCALE GENOMIC DNA]</scope>
    <source>
        <tissue evidence="2">Liver</tissue>
    </source>
</reference>
<evidence type="ECO:0000313" key="3">
    <source>
        <dbReference type="Proteomes" id="UP000028990"/>
    </source>
</evidence>
<evidence type="ECO:0008006" key="4">
    <source>
        <dbReference type="Google" id="ProtNLM"/>
    </source>
</evidence>
<feature type="signal peptide" evidence="1">
    <location>
        <begin position="1"/>
        <end position="18"/>
    </location>
</feature>
<dbReference type="AlphaFoldDB" id="A0A091DLN3"/>